<feature type="transmembrane region" description="Helical" evidence="2">
    <location>
        <begin position="73"/>
        <end position="90"/>
    </location>
</feature>
<dbReference type="AlphaFoldDB" id="F0WQX9"/>
<feature type="compositionally biased region" description="Polar residues" evidence="1">
    <location>
        <begin position="214"/>
        <end position="226"/>
    </location>
</feature>
<feature type="region of interest" description="Disordered" evidence="1">
    <location>
        <begin position="190"/>
        <end position="226"/>
    </location>
</feature>
<protein>
    <submittedName>
        <fullName evidence="3">AlNc14C205G8789 protein</fullName>
    </submittedName>
</protein>
<name>F0WQX9_9STRA</name>
<sequence>MWKLIKHTNTICHQSGSPADSSYRVYQRAYQIRVNACPHNSNLHQHIDCFAAIHRLLPTTSQKFKIILMAKHLSLALLFLIAAFISNVIVNCTARKTLRYEPNIPQHVGYIDPTHIQTDTPIQYFELEGAFHITSNQDKSFEIEMYNGVIITVSRPLEQVDMKNARSALNQYEGACKRLKVDMKRSDKVVSTRKVERKMPNGESMEVEEKSLENDQTSISKRGNISRSSHRMDQHFIISTSWDQFRKRKPMFLSVVLKNSTYLPPARGL</sequence>
<dbReference type="EMBL" id="FR824250">
    <property type="protein sequence ID" value="CCA23739.1"/>
    <property type="molecule type" value="Genomic_DNA"/>
</dbReference>
<keyword evidence="2" id="KW-0472">Membrane</keyword>
<proteinExistence type="predicted"/>
<evidence type="ECO:0000256" key="1">
    <source>
        <dbReference type="SAM" id="MobiDB-lite"/>
    </source>
</evidence>
<dbReference type="HOGENOM" id="CLU_1121771_0_0_1"/>
<keyword evidence="2" id="KW-0812">Transmembrane</keyword>
<reference evidence="3" key="1">
    <citation type="journal article" date="2011" name="PLoS Biol.">
        <title>Gene gain and loss during evolution of obligate parasitism in the white rust pathogen of Arabidopsis thaliana.</title>
        <authorList>
            <person name="Kemen E."/>
            <person name="Gardiner A."/>
            <person name="Schultz-Larsen T."/>
            <person name="Kemen A.C."/>
            <person name="Balmuth A.L."/>
            <person name="Robert-Seilaniantz A."/>
            <person name="Bailey K."/>
            <person name="Holub E."/>
            <person name="Studholme D.J."/>
            <person name="Maclean D."/>
            <person name="Jones J.D."/>
        </authorList>
    </citation>
    <scope>NUCLEOTIDE SEQUENCE</scope>
</reference>
<feature type="compositionally biased region" description="Basic and acidic residues" evidence="1">
    <location>
        <begin position="190"/>
        <end position="200"/>
    </location>
</feature>
<accession>F0WQX9</accession>
<keyword evidence="2" id="KW-1133">Transmembrane helix</keyword>
<organism evidence="3">
    <name type="scientific">Albugo laibachii Nc14</name>
    <dbReference type="NCBI Taxonomy" id="890382"/>
    <lineage>
        <taxon>Eukaryota</taxon>
        <taxon>Sar</taxon>
        <taxon>Stramenopiles</taxon>
        <taxon>Oomycota</taxon>
        <taxon>Peronosporomycetes</taxon>
        <taxon>Albuginales</taxon>
        <taxon>Albuginaceae</taxon>
        <taxon>Albugo</taxon>
    </lineage>
</organism>
<reference evidence="3" key="2">
    <citation type="submission" date="2011-02" db="EMBL/GenBank/DDBJ databases">
        <authorList>
            <person name="MacLean D."/>
        </authorList>
    </citation>
    <scope>NUCLEOTIDE SEQUENCE</scope>
</reference>
<gene>
    <name evidence="3" type="primary">AlNc14C205G8789</name>
    <name evidence="3" type="ORF">ALNC14_098830</name>
</gene>
<evidence type="ECO:0000256" key="2">
    <source>
        <dbReference type="SAM" id="Phobius"/>
    </source>
</evidence>
<evidence type="ECO:0000313" key="3">
    <source>
        <dbReference type="EMBL" id="CCA23739.1"/>
    </source>
</evidence>